<protein>
    <submittedName>
        <fullName evidence="3">PQQ-dependent sugar dehydrogenase</fullName>
    </submittedName>
</protein>
<evidence type="ECO:0000256" key="1">
    <source>
        <dbReference type="SAM" id="SignalP"/>
    </source>
</evidence>
<dbReference type="SUPFAM" id="SSF50952">
    <property type="entry name" value="Soluble quinoprotein glucose dehydrogenase"/>
    <property type="match status" value="1"/>
</dbReference>
<name>A0ABT3GCQ1_9BACT</name>
<feature type="domain" description="Glucose/Sorbosone dehydrogenase" evidence="2">
    <location>
        <begin position="43"/>
        <end position="361"/>
    </location>
</feature>
<dbReference type="EMBL" id="JAPDDT010000001">
    <property type="protein sequence ID" value="MCW1921033.1"/>
    <property type="molecule type" value="Genomic_DNA"/>
</dbReference>
<dbReference type="Gene3D" id="2.120.10.30">
    <property type="entry name" value="TolB, C-terminal domain"/>
    <property type="match status" value="1"/>
</dbReference>
<organism evidence="3 4">
    <name type="scientific">Luteolibacter arcticus</name>
    <dbReference type="NCBI Taxonomy" id="1581411"/>
    <lineage>
        <taxon>Bacteria</taxon>
        <taxon>Pseudomonadati</taxon>
        <taxon>Verrucomicrobiota</taxon>
        <taxon>Verrucomicrobiia</taxon>
        <taxon>Verrucomicrobiales</taxon>
        <taxon>Verrucomicrobiaceae</taxon>
        <taxon>Luteolibacter</taxon>
    </lineage>
</organism>
<reference evidence="3 4" key="1">
    <citation type="submission" date="2022-10" db="EMBL/GenBank/DDBJ databases">
        <title>Luteolibacter arcticus strain CCTCC AB 2014275, whole genome shotgun sequencing project.</title>
        <authorList>
            <person name="Zhao G."/>
            <person name="Shen L."/>
        </authorList>
    </citation>
    <scope>NUCLEOTIDE SEQUENCE [LARGE SCALE GENOMIC DNA]</scope>
    <source>
        <strain evidence="3 4">CCTCC AB 2014275</strain>
    </source>
</reference>
<evidence type="ECO:0000313" key="3">
    <source>
        <dbReference type="EMBL" id="MCW1921033.1"/>
    </source>
</evidence>
<dbReference type="InterPro" id="IPR011042">
    <property type="entry name" value="6-blade_b-propeller_TolB-like"/>
</dbReference>
<comment type="caution">
    <text evidence="3">The sequence shown here is derived from an EMBL/GenBank/DDBJ whole genome shotgun (WGS) entry which is preliminary data.</text>
</comment>
<keyword evidence="4" id="KW-1185">Reference proteome</keyword>
<sequence>MKSPLLLLALLALPLPARAGDAKKPTLPGFKYEELHSGNGMTALDFDSEGRMFVCEKWGRVLVFPPKGKGEFGKPEVFADFRDQVNPEGESGLLGIALDPGFAKNRYLYVFYTAAAEQRLVRLTADKDFKAAVSGQELVLLDGLPRLFTNHKAGDIHFHPADPKAIYLVLGDDAKRELAPDLGYYNGKLLRLDSSTGKGLRDNPFYDGDVNSIRSRVWAKGFRNPFRFAFVPGRPPEAVYVSENGDGTDRIARVERGADAGWGKHGDKGLIKPEDSHTSVLFTSRPCLTSIAVAPKGPFAPDGPVLYAQNWFTKDLMRWKLAGKDLAAMAAIPADEARPFLADHATVHTAFGPDGALYFTQSYYSESKGNNHKLSRVVPDSSASRK</sequence>
<accession>A0ABT3GCQ1</accession>
<dbReference type="Proteomes" id="UP001320876">
    <property type="component" value="Unassembled WGS sequence"/>
</dbReference>
<gene>
    <name evidence="3" type="ORF">OKA05_00610</name>
</gene>
<evidence type="ECO:0000313" key="4">
    <source>
        <dbReference type="Proteomes" id="UP001320876"/>
    </source>
</evidence>
<dbReference type="Pfam" id="PF07995">
    <property type="entry name" value="GSDH"/>
    <property type="match status" value="1"/>
</dbReference>
<proteinExistence type="predicted"/>
<dbReference type="InterPro" id="IPR012938">
    <property type="entry name" value="Glc/Sorbosone_DH"/>
</dbReference>
<dbReference type="PANTHER" id="PTHR19328">
    <property type="entry name" value="HEDGEHOG-INTERACTING PROTEIN"/>
    <property type="match status" value="1"/>
</dbReference>
<feature type="chain" id="PRO_5045253728" evidence="1">
    <location>
        <begin position="20"/>
        <end position="386"/>
    </location>
</feature>
<dbReference type="InterPro" id="IPR011041">
    <property type="entry name" value="Quinoprot_gluc/sorb_DH_b-prop"/>
</dbReference>
<feature type="signal peptide" evidence="1">
    <location>
        <begin position="1"/>
        <end position="19"/>
    </location>
</feature>
<dbReference type="RefSeq" id="WP_264485142.1">
    <property type="nucleotide sequence ID" value="NZ_JAPDDT010000001.1"/>
</dbReference>
<evidence type="ECO:0000259" key="2">
    <source>
        <dbReference type="Pfam" id="PF07995"/>
    </source>
</evidence>
<dbReference type="PANTHER" id="PTHR19328:SF75">
    <property type="entry name" value="ALDOSE SUGAR DEHYDROGENASE YLII"/>
    <property type="match status" value="1"/>
</dbReference>
<keyword evidence="1" id="KW-0732">Signal</keyword>